<organism evidence="3 4">
    <name type="scientific">Amycolatopsis eburnea</name>
    <dbReference type="NCBI Taxonomy" id="2267691"/>
    <lineage>
        <taxon>Bacteria</taxon>
        <taxon>Bacillati</taxon>
        <taxon>Actinomycetota</taxon>
        <taxon>Actinomycetes</taxon>
        <taxon>Pseudonocardiales</taxon>
        <taxon>Pseudonocardiaceae</taxon>
        <taxon>Amycolatopsis</taxon>
    </lineage>
</organism>
<proteinExistence type="predicted"/>
<keyword evidence="2" id="KW-0812">Transmembrane</keyword>
<evidence type="ECO:0000313" key="4">
    <source>
        <dbReference type="Proteomes" id="UP000267081"/>
    </source>
</evidence>
<keyword evidence="2" id="KW-0472">Membrane</keyword>
<gene>
    <name evidence="3" type="ORF">EIY87_44430</name>
</gene>
<dbReference type="Proteomes" id="UP000267081">
    <property type="component" value="Unassembled WGS sequence"/>
</dbReference>
<comment type="caution">
    <text evidence="3">The sequence shown here is derived from an EMBL/GenBank/DDBJ whole genome shotgun (WGS) entry which is preliminary data.</text>
</comment>
<evidence type="ECO:0000256" key="2">
    <source>
        <dbReference type="SAM" id="Phobius"/>
    </source>
</evidence>
<dbReference type="RefSeq" id="WP_125316110.1">
    <property type="nucleotide sequence ID" value="NZ_RSEC01000063.1"/>
</dbReference>
<protein>
    <submittedName>
        <fullName evidence="3">DUF3618 domain-containing protein</fullName>
    </submittedName>
</protein>
<accession>A0A3R9EY95</accession>
<reference evidence="3 4" key="1">
    <citation type="submission" date="2018-12" db="EMBL/GenBank/DDBJ databases">
        <title>Amycolatopsis eburnea sp. nov. actinomycete associate with arbuscular mycorrhiza fungal spore.</title>
        <authorList>
            <person name="Lumyong S."/>
            <person name="Chaiya L."/>
        </authorList>
    </citation>
    <scope>NUCLEOTIDE SEQUENCE [LARGE SCALE GENOMIC DNA]</scope>
    <source>
        <strain evidence="3 4">GLM-1</strain>
    </source>
</reference>
<evidence type="ECO:0000313" key="3">
    <source>
        <dbReference type="EMBL" id="RSD07840.1"/>
    </source>
</evidence>
<keyword evidence="2" id="KW-1133">Transmembrane helix</keyword>
<dbReference type="Pfam" id="PF12277">
    <property type="entry name" value="DUF3618"/>
    <property type="match status" value="1"/>
</dbReference>
<dbReference type="OrthoDB" id="3632225at2"/>
<sequence>MSDGDFPKNAEEARVDRDTTREELTETLEALGQKLDVKTRVKDNVDEKLDAATAKVADVTNEPTAARFRQGADAVRANPVPVFAGVLGLLIVIRLILRRRNNS</sequence>
<dbReference type="InterPro" id="IPR022062">
    <property type="entry name" value="DUF3618"/>
</dbReference>
<dbReference type="AlphaFoldDB" id="A0A3R9EY95"/>
<dbReference type="EMBL" id="RSEC01000063">
    <property type="protein sequence ID" value="RSD07840.1"/>
    <property type="molecule type" value="Genomic_DNA"/>
</dbReference>
<feature type="transmembrane region" description="Helical" evidence="2">
    <location>
        <begin position="80"/>
        <end position="97"/>
    </location>
</feature>
<feature type="region of interest" description="Disordered" evidence="1">
    <location>
        <begin position="1"/>
        <end position="22"/>
    </location>
</feature>
<evidence type="ECO:0000256" key="1">
    <source>
        <dbReference type="SAM" id="MobiDB-lite"/>
    </source>
</evidence>
<name>A0A3R9EY95_9PSEU</name>
<keyword evidence="4" id="KW-1185">Reference proteome</keyword>